<name>A0A0G4P6M8_PENC3</name>
<dbReference type="EMBL" id="HG793139">
    <property type="protein sequence ID" value="CRL21982.1"/>
    <property type="molecule type" value="Genomic_DNA"/>
</dbReference>
<dbReference type="AlphaFoldDB" id="A0A0G4P6M8"/>
<accession>A0A0G4P6M8</accession>
<sequence length="36" mass="4279">MSLYEKGSKTVEAENRVAAIQEVLRQNLIQRFRRMI</sequence>
<keyword evidence="2" id="KW-1185">Reference proteome</keyword>
<proteinExistence type="predicted"/>
<evidence type="ECO:0000313" key="1">
    <source>
        <dbReference type="EMBL" id="CRL21982.1"/>
    </source>
</evidence>
<gene>
    <name evidence="1" type="ORF">PCAMFM013_S006g000522</name>
</gene>
<evidence type="ECO:0000313" key="2">
    <source>
        <dbReference type="Proteomes" id="UP000053732"/>
    </source>
</evidence>
<organism evidence="1 2">
    <name type="scientific">Penicillium camemberti (strain FM 013)</name>
    <dbReference type="NCBI Taxonomy" id="1429867"/>
    <lineage>
        <taxon>Eukaryota</taxon>
        <taxon>Fungi</taxon>
        <taxon>Dikarya</taxon>
        <taxon>Ascomycota</taxon>
        <taxon>Pezizomycotina</taxon>
        <taxon>Eurotiomycetes</taxon>
        <taxon>Eurotiomycetidae</taxon>
        <taxon>Eurotiales</taxon>
        <taxon>Aspergillaceae</taxon>
        <taxon>Penicillium</taxon>
    </lineage>
</organism>
<dbReference type="Proteomes" id="UP000053732">
    <property type="component" value="Unassembled WGS sequence"/>
</dbReference>
<protein>
    <submittedName>
        <fullName evidence="1">Str. FM013</fullName>
    </submittedName>
</protein>
<reference evidence="1 2" key="1">
    <citation type="journal article" date="2014" name="Nat. Commun.">
        <title>Multiple recent horizontal transfers of a large genomic region in cheese making fungi.</title>
        <authorList>
            <person name="Cheeseman K."/>
            <person name="Ropars J."/>
            <person name="Renault P."/>
            <person name="Dupont J."/>
            <person name="Gouzy J."/>
            <person name="Branca A."/>
            <person name="Abraham A.L."/>
            <person name="Ceppi M."/>
            <person name="Conseiller E."/>
            <person name="Debuchy R."/>
            <person name="Malagnac F."/>
            <person name="Goarin A."/>
            <person name="Silar P."/>
            <person name="Lacoste S."/>
            <person name="Sallet E."/>
            <person name="Bensimon A."/>
            <person name="Giraud T."/>
            <person name="Brygoo Y."/>
        </authorList>
    </citation>
    <scope>NUCLEOTIDE SEQUENCE [LARGE SCALE GENOMIC DNA]</scope>
    <source>
        <strain evidence="2">FM 013</strain>
    </source>
</reference>